<name>A0ABP4L391_9MICO</name>
<evidence type="ECO:0008006" key="4">
    <source>
        <dbReference type="Google" id="ProtNLM"/>
    </source>
</evidence>
<dbReference type="RefSeq" id="WP_173151320.1">
    <property type="nucleotide sequence ID" value="NZ_BAAALX010000009.1"/>
</dbReference>
<dbReference type="Proteomes" id="UP001500177">
    <property type="component" value="Unassembled WGS sequence"/>
</dbReference>
<dbReference type="InterPro" id="IPR021145">
    <property type="entry name" value="Portal_protein_SPP1_Gp6-like"/>
</dbReference>
<evidence type="ECO:0000256" key="1">
    <source>
        <dbReference type="SAM" id="MobiDB-lite"/>
    </source>
</evidence>
<organism evidence="2 3">
    <name type="scientific">Brevibacterium permense</name>
    <dbReference type="NCBI Taxonomy" id="234834"/>
    <lineage>
        <taxon>Bacteria</taxon>
        <taxon>Bacillati</taxon>
        <taxon>Actinomycetota</taxon>
        <taxon>Actinomycetes</taxon>
        <taxon>Micrococcales</taxon>
        <taxon>Brevibacteriaceae</taxon>
        <taxon>Brevibacterium</taxon>
    </lineage>
</organism>
<dbReference type="EMBL" id="BAAALX010000009">
    <property type="protein sequence ID" value="GAA1513754.1"/>
    <property type="molecule type" value="Genomic_DNA"/>
</dbReference>
<reference evidence="3" key="1">
    <citation type="journal article" date="2019" name="Int. J. Syst. Evol. Microbiol.">
        <title>The Global Catalogue of Microorganisms (GCM) 10K type strain sequencing project: providing services to taxonomists for standard genome sequencing and annotation.</title>
        <authorList>
            <consortium name="The Broad Institute Genomics Platform"/>
            <consortium name="The Broad Institute Genome Sequencing Center for Infectious Disease"/>
            <person name="Wu L."/>
            <person name="Ma J."/>
        </authorList>
    </citation>
    <scope>NUCLEOTIDE SEQUENCE [LARGE SCALE GENOMIC DNA]</scope>
    <source>
        <strain evidence="3">JCM 13318</strain>
    </source>
</reference>
<feature type="region of interest" description="Disordered" evidence="1">
    <location>
        <begin position="187"/>
        <end position="212"/>
    </location>
</feature>
<keyword evidence="3" id="KW-1185">Reference proteome</keyword>
<evidence type="ECO:0000313" key="2">
    <source>
        <dbReference type="EMBL" id="GAA1513754.1"/>
    </source>
</evidence>
<gene>
    <name evidence="2" type="ORF">GCM10009690_15850</name>
</gene>
<accession>A0ABP4L391</accession>
<sequence length="489" mass="54806">MPTLSVDQAEKMTDRLSQDLQYRRGEISKRMNYLTGETGRLRFASDKFREKFHERYAGFTDNWCAPVVEAVGERMVYLGLRPAGKLGADTELSRAWEATGADAGIQEALAVRSAASRAFALVSPTNRADRPRITFEHPELTIVDEDPATGVRRAALIMWADDNWEYATLYTATEVWKFQRKTSEDREMRQGRPVDVGSGWEPRHHNTDDTWPAKNPLGCVPIVEMKNRSFLRPDHPISEISGVMAMQDAINLNWAYLLNALDRVSLPQRIITGADIPEVPVLDNDGQIAGYRPVDLDSLTGENILWINGDEAKPHEWSAAQIAPFLEVTQQAVEHIAAQTRTPPHYLSGKMVNTAAEALTISEAGLVSRARQSILFVNQDVRTINYLTALAMGRSEKEADAIAAGTPMWADPQYRSDAQRADALLKKKQLGYPMKYLLEQDGLPPHEIDRVMEMIKEEQEQDPLGVINRMATTGNPGVFDQPETHQDQL</sequence>
<dbReference type="Pfam" id="PF05133">
    <property type="entry name" value="SPP1_portal"/>
    <property type="match status" value="1"/>
</dbReference>
<comment type="caution">
    <text evidence="2">The sequence shown here is derived from an EMBL/GenBank/DDBJ whole genome shotgun (WGS) entry which is preliminary data.</text>
</comment>
<protein>
    <recommendedName>
        <fullName evidence="4">Portal protein</fullName>
    </recommendedName>
</protein>
<evidence type="ECO:0000313" key="3">
    <source>
        <dbReference type="Proteomes" id="UP001500177"/>
    </source>
</evidence>
<proteinExistence type="predicted"/>